<evidence type="ECO:0000256" key="6">
    <source>
        <dbReference type="ARBA" id="ARBA00022786"/>
    </source>
</evidence>
<keyword evidence="6" id="KW-0833">Ubl conjugation pathway</keyword>
<dbReference type="EC" id="2.3.2.27" evidence="2"/>
<proteinExistence type="predicted"/>
<evidence type="ECO:0000256" key="3">
    <source>
        <dbReference type="ARBA" id="ARBA00022679"/>
    </source>
</evidence>
<protein>
    <recommendedName>
        <fullName evidence="2">RING-type E3 ubiquitin transferase</fullName>
        <ecNumber evidence="2">2.3.2.27</ecNumber>
    </recommendedName>
</protein>
<dbReference type="PANTHER" id="PTHR46463:SF78">
    <property type="entry name" value="RING-TYPE DOMAIN-CONTAINING PROTEIN"/>
    <property type="match status" value="1"/>
</dbReference>
<dbReference type="Gene3D" id="3.30.40.10">
    <property type="entry name" value="Zinc/RING finger domain, C3HC4 (zinc finger)"/>
    <property type="match status" value="1"/>
</dbReference>
<evidence type="ECO:0000313" key="12">
    <source>
        <dbReference type="Proteomes" id="UP001497392"/>
    </source>
</evidence>
<dbReference type="PROSITE" id="PS50089">
    <property type="entry name" value="ZF_RING_2"/>
    <property type="match status" value="1"/>
</dbReference>
<keyword evidence="5 8" id="KW-0863">Zinc-finger</keyword>
<dbReference type="PANTHER" id="PTHR46463">
    <property type="entry name" value="ZINC FINGER, RING/FYVE/PHD-TYPE"/>
    <property type="match status" value="1"/>
</dbReference>
<dbReference type="Proteomes" id="UP001497392">
    <property type="component" value="Unassembled WGS sequence"/>
</dbReference>
<feature type="region of interest" description="Disordered" evidence="9">
    <location>
        <begin position="284"/>
        <end position="322"/>
    </location>
</feature>
<evidence type="ECO:0000256" key="7">
    <source>
        <dbReference type="ARBA" id="ARBA00022833"/>
    </source>
</evidence>
<keyword evidence="3" id="KW-0808">Transferase</keyword>
<dbReference type="EMBL" id="CAXHTA020000021">
    <property type="protein sequence ID" value="CAL5229891.1"/>
    <property type="molecule type" value="Genomic_DNA"/>
</dbReference>
<sequence length="322" mass="35137">MGSHDDVFKIDEECVSDTGGASPDSEAGPGKPRLDYSPSPSSGANEDIELSRRAVPVVHLDDDVCSICLDEFTAEDPEQHTCCGHQYHLQCIMQWAQRSRECPMCFRALQLKDEALNELLPFGEYVPPERVAASAPQFMMGLDAWELEQLLQRLAVVNGPGAASSRRDRRRHHHHRSHHTAHPSSSSGEANGGTHDTGHVKMNGQASNEHASSSRGQNDTSSSGMMPEEAAMHPSSWPPPSQRNLMSHAEGRMQQGAERHTGAADGLQGLRSRLLGIKDSFSSLKGRWSGQHRSSQDHVRPPAPPTPGTPPVSHPQQRKPST</sequence>
<keyword evidence="12" id="KW-1185">Reference proteome</keyword>
<feature type="compositionally biased region" description="Pro residues" evidence="9">
    <location>
        <begin position="301"/>
        <end position="313"/>
    </location>
</feature>
<reference evidence="11 12" key="1">
    <citation type="submission" date="2024-06" db="EMBL/GenBank/DDBJ databases">
        <authorList>
            <person name="Kraege A."/>
            <person name="Thomma B."/>
        </authorList>
    </citation>
    <scope>NUCLEOTIDE SEQUENCE [LARGE SCALE GENOMIC DNA]</scope>
</reference>
<keyword evidence="4" id="KW-0479">Metal-binding</keyword>
<accession>A0ABP1GCG2</accession>
<evidence type="ECO:0000256" key="5">
    <source>
        <dbReference type="ARBA" id="ARBA00022771"/>
    </source>
</evidence>
<feature type="compositionally biased region" description="Basic residues" evidence="9">
    <location>
        <begin position="167"/>
        <end position="181"/>
    </location>
</feature>
<evidence type="ECO:0000256" key="8">
    <source>
        <dbReference type="PROSITE-ProRule" id="PRU00175"/>
    </source>
</evidence>
<comment type="catalytic activity">
    <reaction evidence="1">
        <text>S-ubiquitinyl-[E2 ubiquitin-conjugating enzyme]-L-cysteine + [acceptor protein]-L-lysine = [E2 ubiquitin-conjugating enzyme]-L-cysteine + N(6)-ubiquitinyl-[acceptor protein]-L-lysine.</text>
        <dbReference type="EC" id="2.3.2.27"/>
    </reaction>
</comment>
<evidence type="ECO:0000256" key="4">
    <source>
        <dbReference type="ARBA" id="ARBA00022723"/>
    </source>
</evidence>
<evidence type="ECO:0000313" key="11">
    <source>
        <dbReference type="EMBL" id="CAL5229891.1"/>
    </source>
</evidence>
<organism evidence="11 12">
    <name type="scientific">Coccomyxa viridis</name>
    <dbReference type="NCBI Taxonomy" id="1274662"/>
    <lineage>
        <taxon>Eukaryota</taxon>
        <taxon>Viridiplantae</taxon>
        <taxon>Chlorophyta</taxon>
        <taxon>core chlorophytes</taxon>
        <taxon>Trebouxiophyceae</taxon>
        <taxon>Trebouxiophyceae incertae sedis</taxon>
        <taxon>Coccomyxaceae</taxon>
        <taxon>Coccomyxa</taxon>
    </lineage>
</organism>
<dbReference type="Pfam" id="PF13639">
    <property type="entry name" value="zf-RING_2"/>
    <property type="match status" value="1"/>
</dbReference>
<dbReference type="SUPFAM" id="SSF57850">
    <property type="entry name" value="RING/U-box"/>
    <property type="match status" value="1"/>
</dbReference>
<dbReference type="InterPro" id="IPR001841">
    <property type="entry name" value="Znf_RING"/>
</dbReference>
<feature type="domain" description="RING-type" evidence="10">
    <location>
        <begin position="65"/>
        <end position="105"/>
    </location>
</feature>
<keyword evidence="7" id="KW-0862">Zinc</keyword>
<comment type="caution">
    <text evidence="11">The sequence shown here is derived from an EMBL/GenBank/DDBJ whole genome shotgun (WGS) entry which is preliminary data.</text>
</comment>
<evidence type="ECO:0000256" key="2">
    <source>
        <dbReference type="ARBA" id="ARBA00012483"/>
    </source>
</evidence>
<evidence type="ECO:0000256" key="1">
    <source>
        <dbReference type="ARBA" id="ARBA00000900"/>
    </source>
</evidence>
<evidence type="ECO:0000259" key="10">
    <source>
        <dbReference type="PROSITE" id="PS50089"/>
    </source>
</evidence>
<dbReference type="InterPro" id="IPR013083">
    <property type="entry name" value="Znf_RING/FYVE/PHD"/>
</dbReference>
<evidence type="ECO:0000256" key="9">
    <source>
        <dbReference type="SAM" id="MobiDB-lite"/>
    </source>
</evidence>
<feature type="compositionally biased region" description="Polar residues" evidence="9">
    <location>
        <begin position="204"/>
        <end position="224"/>
    </location>
</feature>
<dbReference type="SMART" id="SM00184">
    <property type="entry name" value="RING"/>
    <property type="match status" value="1"/>
</dbReference>
<feature type="region of interest" description="Disordered" evidence="9">
    <location>
        <begin position="161"/>
        <end position="261"/>
    </location>
</feature>
<feature type="compositionally biased region" description="Basic and acidic residues" evidence="9">
    <location>
        <begin position="1"/>
        <end position="12"/>
    </location>
</feature>
<gene>
    <name evidence="11" type="primary">g13306</name>
    <name evidence="11" type="ORF">VP750_LOCUS11797</name>
</gene>
<feature type="region of interest" description="Disordered" evidence="9">
    <location>
        <begin position="1"/>
        <end position="48"/>
    </location>
</feature>
<name>A0ABP1GCG2_9CHLO</name>